<evidence type="ECO:0000256" key="5">
    <source>
        <dbReference type="ARBA" id="ARBA00022723"/>
    </source>
</evidence>
<dbReference type="AlphaFoldDB" id="A0A2W4QXF7"/>
<comment type="cofactor">
    <cofactor evidence="8">
        <name>heme</name>
        <dbReference type="ChEBI" id="CHEBI:30413"/>
    </cofactor>
    <text evidence="8">Binds 1 heme group per subunit.</text>
</comment>
<evidence type="ECO:0000313" key="10">
    <source>
        <dbReference type="EMBL" id="PZN76532.1"/>
    </source>
</evidence>
<evidence type="ECO:0000256" key="9">
    <source>
        <dbReference type="PIRSR" id="PIRSR601486-1"/>
    </source>
</evidence>
<dbReference type="Gene3D" id="1.10.490.10">
    <property type="entry name" value="Globins"/>
    <property type="match status" value="1"/>
</dbReference>
<keyword evidence="5 7" id="KW-0479">Metal-binding</keyword>
<dbReference type="Pfam" id="PF01152">
    <property type="entry name" value="Bac_globin"/>
    <property type="match status" value="1"/>
</dbReference>
<keyword evidence="6 7" id="KW-0408">Iron</keyword>
<organism evidence="10 11">
    <name type="scientific">Candidatus Methylumidiphilus alinenensis</name>
    <dbReference type="NCBI Taxonomy" id="2202197"/>
    <lineage>
        <taxon>Bacteria</taxon>
        <taxon>Pseudomonadati</taxon>
        <taxon>Pseudomonadota</taxon>
        <taxon>Gammaproteobacteria</taxon>
        <taxon>Methylococcales</taxon>
        <taxon>Candidatus Methylumidiphilus</taxon>
    </lineage>
</organism>
<comment type="similarity">
    <text evidence="1 7">Belongs to the truncated hemoglobin family. Group I subfamily.</text>
</comment>
<feature type="binding site" description="distal binding residue" evidence="9">
    <location>
        <position position="89"/>
    </location>
    <ligand>
        <name>heme</name>
        <dbReference type="ChEBI" id="CHEBI:30413"/>
    </ligand>
    <ligandPart>
        <name>Fe</name>
        <dbReference type="ChEBI" id="CHEBI:18248"/>
    </ligandPart>
</feature>
<evidence type="ECO:0000313" key="11">
    <source>
        <dbReference type="Proteomes" id="UP000249396"/>
    </source>
</evidence>
<gene>
    <name evidence="10" type="ORF">DM484_16400</name>
</gene>
<keyword evidence="2 7" id="KW-0813">Transport</keyword>
<comment type="caution">
    <text evidence="10">The sequence shown here is derived from an EMBL/GenBank/DDBJ whole genome shotgun (WGS) entry which is preliminary data.</text>
</comment>
<dbReference type="InterPro" id="IPR016339">
    <property type="entry name" value="Hemoglobin_trunc_I"/>
</dbReference>
<evidence type="ECO:0000256" key="2">
    <source>
        <dbReference type="ARBA" id="ARBA00022448"/>
    </source>
</evidence>
<evidence type="ECO:0000256" key="7">
    <source>
        <dbReference type="PIRNR" id="PIRNR002030"/>
    </source>
</evidence>
<dbReference type="EMBL" id="QJPH01000358">
    <property type="protein sequence ID" value="PZN76532.1"/>
    <property type="molecule type" value="Genomic_DNA"/>
</dbReference>
<dbReference type="PIRSF" id="PIRSF002030">
    <property type="entry name" value="Globin_Protozoa/Cyanobacteria"/>
    <property type="match status" value="1"/>
</dbReference>
<dbReference type="PROSITE" id="PS01213">
    <property type="entry name" value="GLOBIN_FAM_2"/>
    <property type="match status" value="1"/>
</dbReference>
<dbReference type="GO" id="GO:0020037">
    <property type="term" value="F:heme binding"/>
    <property type="evidence" value="ECO:0007669"/>
    <property type="project" value="InterPro"/>
</dbReference>
<dbReference type="GO" id="GO:0005344">
    <property type="term" value="F:oxygen carrier activity"/>
    <property type="evidence" value="ECO:0007669"/>
    <property type="project" value="UniProtKB-UniRule"/>
</dbReference>
<dbReference type="GO" id="GO:0046872">
    <property type="term" value="F:metal ion binding"/>
    <property type="evidence" value="ECO:0007669"/>
    <property type="project" value="UniProtKB-UniRule"/>
</dbReference>
<dbReference type="InterPro" id="IPR001486">
    <property type="entry name" value="Hemoglobin_trunc"/>
</dbReference>
<accession>A0A2W4QXF7</accession>
<evidence type="ECO:0000256" key="1">
    <source>
        <dbReference type="ARBA" id="ARBA00009660"/>
    </source>
</evidence>
<evidence type="ECO:0000256" key="8">
    <source>
        <dbReference type="PIRSR" id="PIRSR002030-1"/>
    </source>
</evidence>
<dbReference type="Proteomes" id="UP000249396">
    <property type="component" value="Unassembled WGS sequence"/>
</dbReference>
<dbReference type="InterPro" id="IPR012292">
    <property type="entry name" value="Globin/Proto"/>
</dbReference>
<dbReference type="InterPro" id="IPR019795">
    <property type="entry name" value="Globin_bac-like_CS"/>
</dbReference>
<reference evidence="10 11" key="1">
    <citation type="journal article" date="2018" name="Aquat. Microb. Ecol.">
        <title>Gammaproteobacterial methanotrophs dominate.</title>
        <authorList>
            <person name="Rissanen A.J."/>
            <person name="Saarenheimo J."/>
            <person name="Tiirola M."/>
            <person name="Peura S."/>
            <person name="Aalto S.L."/>
            <person name="Karvinen A."/>
            <person name="Nykanen H."/>
        </authorList>
    </citation>
    <scope>NUCLEOTIDE SEQUENCE [LARGE SCALE GENOMIC DNA]</scope>
    <source>
        <strain evidence="10">AMbin10</strain>
    </source>
</reference>
<dbReference type="CDD" id="cd00454">
    <property type="entry name" value="TrHb1_N"/>
    <property type="match status" value="1"/>
</dbReference>
<dbReference type="SUPFAM" id="SSF46458">
    <property type="entry name" value="Globin-like"/>
    <property type="match status" value="1"/>
</dbReference>
<dbReference type="GO" id="GO:0019825">
    <property type="term" value="F:oxygen binding"/>
    <property type="evidence" value="ECO:0007669"/>
    <property type="project" value="InterPro"/>
</dbReference>
<keyword evidence="3 7" id="KW-0349">Heme</keyword>
<evidence type="ECO:0000256" key="3">
    <source>
        <dbReference type="ARBA" id="ARBA00022617"/>
    </source>
</evidence>
<sequence length="140" mass="15260">MAEKQTLASWYDEKYGKMPNASLFEQLGGTAAVDAAVDIFYRKVLGDDRINRFFEGVDMEKQAAKQKAFLTMAFGGPHNYTGQDMRKGHAHLVKQGLNDGHFDAVVENLGATLKELGVAGNLIGQVAAIAETTRNDVLGR</sequence>
<evidence type="ECO:0000256" key="6">
    <source>
        <dbReference type="ARBA" id="ARBA00023004"/>
    </source>
</evidence>
<proteinExistence type="inferred from homology"/>
<dbReference type="InterPro" id="IPR009050">
    <property type="entry name" value="Globin-like_sf"/>
</dbReference>
<name>A0A2W4QXF7_9GAMM</name>
<keyword evidence="4 7" id="KW-0561">Oxygen transport</keyword>
<protein>
    <recommendedName>
        <fullName evidence="7">Group 1 truncated hemoglobin</fullName>
    </recommendedName>
</protein>
<evidence type="ECO:0000256" key="4">
    <source>
        <dbReference type="ARBA" id="ARBA00022621"/>
    </source>
</evidence>
<feature type="binding site" description="proximal binding residue" evidence="8">
    <location>
        <position position="89"/>
    </location>
    <ligand>
        <name>heme</name>
        <dbReference type="ChEBI" id="CHEBI:30413"/>
    </ligand>
    <ligandPart>
        <name>Fe</name>
        <dbReference type="ChEBI" id="CHEBI:18248"/>
    </ligandPart>
</feature>